<dbReference type="InterPro" id="IPR011990">
    <property type="entry name" value="TPR-like_helical_dom_sf"/>
</dbReference>
<dbReference type="Proteomes" id="UP000631114">
    <property type="component" value="Unassembled WGS sequence"/>
</dbReference>
<dbReference type="AlphaFoldDB" id="A0A835HVR8"/>
<keyword evidence="1" id="KW-0677">Repeat</keyword>
<accession>A0A835HVR8</accession>
<evidence type="ECO:0000313" key="3">
    <source>
        <dbReference type="Proteomes" id="UP000631114"/>
    </source>
</evidence>
<dbReference type="GO" id="GO:0003723">
    <property type="term" value="F:RNA binding"/>
    <property type="evidence" value="ECO:0007669"/>
    <property type="project" value="InterPro"/>
</dbReference>
<dbReference type="SUPFAM" id="SSF52540">
    <property type="entry name" value="P-loop containing nucleoside triphosphate hydrolases"/>
    <property type="match status" value="1"/>
</dbReference>
<dbReference type="Gene3D" id="1.25.40.10">
    <property type="entry name" value="Tetratricopeptide repeat domain"/>
    <property type="match status" value="2"/>
</dbReference>
<evidence type="ECO:0000313" key="2">
    <source>
        <dbReference type="EMBL" id="KAF9606990.1"/>
    </source>
</evidence>
<dbReference type="EMBL" id="JADFTS010000005">
    <property type="protein sequence ID" value="KAF9606990.1"/>
    <property type="molecule type" value="Genomic_DNA"/>
</dbReference>
<proteinExistence type="predicted"/>
<dbReference type="InterPro" id="IPR002885">
    <property type="entry name" value="PPR_rpt"/>
</dbReference>
<dbReference type="Gene3D" id="3.40.50.300">
    <property type="entry name" value="P-loop containing nucleotide triphosphate hydrolases"/>
    <property type="match status" value="1"/>
</dbReference>
<name>A0A835HVR8_9MAGN</name>
<evidence type="ECO:0008006" key="4">
    <source>
        <dbReference type="Google" id="ProtNLM"/>
    </source>
</evidence>
<sequence length="408" mass="46265">MNYARHLFDKRHHPELFFYNAMIKGYSLNDFHQEALTFYTLMRYCSVTCDSFTFPGVLRSVSTFGKIHIGKELHGLGLKMGCAEKLIVQTALIDMYCDYGLSSYGRWVFDKIVDKDVICWNTMIAGYIKCGEYGVLRSCSSWEDFVLGMCSQSQKMKLGFKSNPVLGSALVDFYSKCGCFPKAFEIFQATDCGDVISRTTMISSCVIAREWGLALRLYCRMIKTEQENYIPASAIGGRPNVELTGPDGQKFKLIDTTWIRRRAVVVSFGSITKALSVNWVLQAIRLADVIDLVIEALACRIERDYKMAERIEREGKGCVTLVNKWDTIPNKKLQTASYYEEDVRERLRSLNWAPIVYSTAMVGHSVEKVMAAASSVEKGREDGNRVGKLQVHLYNLTVVLQKDWKILG</sequence>
<dbReference type="PANTHER" id="PTHR47926">
    <property type="entry name" value="PENTATRICOPEPTIDE REPEAT-CONTAINING PROTEIN"/>
    <property type="match status" value="1"/>
</dbReference>
<dbReference type="Pfam" id="PF01535">
    <property type="entry name" value="PPR"/>
    <property type="match status" value="4"/>
</dbReference>
<keyword evidence="3" id="KW-1185">Reference proteome</keyword>
<gene>
    <name evidence="2" type="ORF">IFM89_030409</name>
</gene>
<dbReference type="NCBIfam" id="TIGR00756">
    <property type="entry name" value="PPR"/>
    <property type="match status" value="1"/>
</dbReference>
<comment type="caution">
    <text evidence="2">The sequence shown here is derived from an EMBL/GenBank/DDBJ whole genome shotgun (WGS) entry which is preliminary data.</text>
</comment>
<dbReference type="InterPro" id="IPR046960">
    <property type="entry name" value="PPR_At4g14850-like_plant"/>
</dbReference>
<reference evidence="2 3" key="1">
    <citation type="submission" date="2020-10" db="EMBL/GenBank/DDBJ databases">
        <title>The Coptis chinensis genome and diversification of protoberbering-type alkaloids.</title>
        <authorList>
            <person name="Wang B."/>
            <person name="Shu S."/>
            <person name="Song C."/>
            <person name="Liu Y."/>
        </authorList>
    </citation>
    <scope>NUCLEOTIDE SEQUENCE [LARGE SCALE GENOMIC DNA]</scope>
    <source>
        <strain evidence="2">HL-2020</strain>
        <tissue evidence="2">Leaf</tissue>
    </source>
</reference>
<dbReference type="InterPro" id="IPR027417">
    <property type="entry name" value="P-loop_NTPase"/>
</dbReference>
<dbReference type="PANTHER" id="PTHR47926:SF347">
    <property type="entry name" value="PENTATRICOPEPTIDE REPEAT-CONTAINING PROTEIN"/>
    <property type="match status" value="1"/>
</dbReference>
<organism evidence="2 3">
    <name type="scientific">Coptis chinensis</name>
    <dbReference type="NCBI Taxonomy" id="261450"/>
    <lineage>
        <taxon>Eukaryota</taxon>
        <taxon>Viridiplantae</taxon>
        <taxon>Streptophyta</taxon>
        <taxon>Embryophyta</taxon>
        <taxon>Tracheophyta</taxon>
        <taxon>Spermatophyta</taxon>
        <taxon>Magnoliopsida</taxon>
        <taxon>Ranunculales</taxon>
        <taxon>Ranunculaceae</taxon>
        <taxon>Coptidoideae</taxon>
        <taxon>Coptis</taxon>
    </lineage>
</organism>
<evidence type="ECO:0000256" key="1">
    <source>
        <dbReference type="ARBA" id="ARBA00022737"/>
    </source>
</evidence>
<dbReference type="OrthoDB" id="8954335at2759"/>
<protein>
    <recommendedName>
        <fullName evidence="4">Pentatricopeptide repeat-containing protein</fullName>
    </recommendedName>
</protein>
<dbReference type="GO" id="GO:0009451">
    <property type="term" value="P:RNA modification"/>
    <property type="evidence" value="ECO:0007669"/>
    <property type="project" value="InterPro"/>
</dbReference>